<dbReference type="PANTHER" id="PTHR43133">
    <property type="entry name" value="RNA POLYMERASE ECF-TYPE SIGMA FACTO"/>
    <property type="match status" value="1"/>
</dbReference>
<dbReference type="InterPro" id="IPR013325">
    <property type="entry name" value="RNA_pol_sigma_r2"/>
</dbReference>
<evidence type="ECO:0000256" key="3">
    <source>
        <dbReference type="ARBA" id="ARBA00023082"/>
    </source>
</evidence>
<evidence type="ECO:0000256" key="6">
    <source>
        <dbReference type="RuleBase" id="RU000716"/>
    </source>
</evidence>
<dbReference type="CDD" id="cd06171">
    <property type="entry name" value="Sigma70_r4"/>
    <property type="match status" value="1"/>
</dbReference>
<dbReference type="InterPro" id="IPR013324">
    <property type="entry name" value="RNA_pol_sigma_r3/r4-like"/>
</dbReference>
<dbReference type="InterPro" id="IPR007627">
    <property type="entry name" value="RNA_pol_sigma70_r2"/>
</dbReference>
<keyword evidence="5 6" id="KW-0804">Transcription</keyword>
<dbReference type="GO" id="GO:0006352">
    <property type="term" value="P:DNA-templated transcription initiation"/>
    <property type="evidence" value="ECO:0007669"/>
    <property type="project" value="InterPro"/>
</dbReference>
<gene>
    <name evidence="9" type="ORF">CD33_07140</name>
</gene>
<dbReference type="GO" id="GO:0006950">
    <property type="term" value="P:response to stress"/>
    <property type="evidence" value="ECO:0007669"/>
    <property type="project" value="UniProtKB-ARBA"/>
</dbReference>
<organism evidence="9 10">
    <name type="scientific">Ureibacillus sinduriensis BLB-1 = JCM 15800</name>
    <dbReference type="NCBI Taxonomy" id="1384057"/>
    <lineage>
        <taxon>Bacteria</taxon>
        <taxon>Bacillati</taxon>
        <taxon>Bacillota</taxon>
        <taxon>Bacilli</taxon>
        <taxon>Bacillales</taxon>
        <taxon>Caryophanaceae</taxon>
        <taxon>Ureibacillus</taxon>
    </lineage>
</organism>
<keyword evidence="3 6" id="KW-0731">Sigma factor</keyword>
<dbReference type="SUPFAM" id="SSF88659">
    <property type="entry name" value="Sigma3 and sigma4 domains of RNA polymerase sigma factors"/>
    <property type="match status" value="1"/>
</dbReference>
<name>A0A0A3INB3_9BACL</name>
<dbReference type="InterPro" id="IPR013249">
    <property type="entry name" value="RNA_pol_sigma70_r4_t2"/>
</dbReference>
<evidence type="ECO:0000259" key="8">
    <source>
        <dbReference type="Pfam" id="PF08281"/>
    </source>
</evidence>
<dbReference type="OrthoDB" id="9785675at2"/>
<accession>A0A0A3INB3</accession>
<evidence type="ECO:0000256" key="2">
    <source>
        <dbReference type="ARBA" id="ARBA00023015"/>
    </source>
</evidence>
<sequence>MEEDIQSVRSILAGDKQAYIDIINKYKNPMYATVLRMTKNPETAQDLLQEAFIKVYEQLKKYDQKGSFKSWIYKVAINHCLDQLRKKQIKIEQVEEEQLTNSTTPEVVFLKKEKSRELERLLSGLPEDERMILLLRYANDLSYEEICNTLSISLVDVRNKLHRAKKKLRNQAQKGGYFYDVSQRG</sequence>
<protein>
    <recommendedName>
        <fullName evidence="6">RNA polymerase sigma factor</fullName>
    </recommendedName>
</protein>
<dbReference type="PROSITE" id="PS01063">
    <property type="entry name" value="SIGMA70_ECF"/>
    <property type="match status" value="1"/>
</dbReference>
<comment type="caution">
    <text evidence="9">The sequence shown here is derived from an EMBL/GenBank/DDBJ whole genome shotgun (WGS) entry which is preliminary data.</text>
</comment>
<dbReference type="NCBIfam" id="TIGR02937">
    <property type="entry name" value="sigma70-ECF"/>
    <property type="match status" value="1"/>
</dbReference>
<dbReference type="STRING" id="1384057.CD33_07140"/>
<dbReference type="AlphaFoldDB" id="A0A0A3INB3"/>
<evidence type="ECO:0000256" key="1">
    <source>
        <dbReference type="ARBA" id="ARBA00010641"/>
    </source>
</evidence>
<comment type="similarity">
    <text evidence="1 6">Belongs to the sigma-70 factor family. ECF subfamily.</text>
</comment>
<dbReference type="InterPro" id="IPR014284">
    <property type="entry name" value="RNA_pol_sigma-70_dom"/>
</dbReference>
<keyword evidence="10" id="KW-1185">Reference proteome</keyword>
<dbReference type="Pfam" id="PF08281">
    <property type="entry name" value="Sigma70_r4_2"/>
    <property type="match status" value="1"/>
</dbReference>
<dbReference type="eggNOG" id="COG1595">
    <property type="taxonomic scope" value="Bacteria"/>
</dbReference>
<dbReference type="InterPro" id="IPR036388">
    <property type="entry name" value="WH-like_DNA-bd_sf"/>
</dbReference>
<proteinExistence type="inferred from homology"/>
<dbReference type="GO" id="GO:0003677">
    <property type="term" value="F:DNA binding"/>
    <property type="evidence" value="ECO:0007669"/>
    <property type="project" value="UniProtKB-KW"/>
</dbReference>
<dbReference type="InterPro" id="IPR000838">
    <property type="entry name" value="RNA_pol_sigma70_ECF_CS"/>
</dbReference>
<evidence type="ECO:0000259" key="7">
    <source>
        <dbReference type="Pfam" id="PF04542"/>
    </source>
</evidence>
<dbReference type="SUPFAM" id="SSF88946">
    <property type="entry name" value="Sigma2 domain of RNA polymerase sigma factors"/>
    <property type="match status" value="1"/>
</dbReference>
<evidence type="ECO:0000256" key="4">
    <source>
        <dbReference type="ARBA" id="ARBA00023125"/>
    </source>
</evidence>
<keyword evidence="4 6" id="KW-0238">DNA-binding</keyword>
<evidence type="ECO:0000313" key="10">
    <source>
        <dbReference type="Proteomes" id="UP000030408"/>
    </source>
</evidence>
<dbReference type="PANTHER" id="PTHR43133:SF51">
    <property type="entry name" value="RNA POLYMERASE SIGMA FACTOR"/>
    <property type="match status" value="1"/>
</dbReference>
<keyword evidence="2 6" id="KW-0805">Transcription regulation</keyword>
<reference evidence="9 10" key="1">
    <citation type="submission" date="2014-02" db="EMBL/GenBank/DDBJ databases">
        <title>Draft genome sequence of Lysinibacillus sinduriensis JCM 15800.</title>
        <authorList>
            <person name="Zhang F."/>
            <person name="Wang G."/>
            <person name="Zhang L."/>
        </authorList>
    </citation>
    <scope>NUCLEOTIDE SEQUENCE [LARGE SCALE GENOMIC DNA]</scope>
    <source>
        <strain evidence="9 10">JCM 15800</strain>
    </source>
</reference>
<evidence type="ECO:0000256" key="5">
    <source>
        <dbReference type="ARBA" id="ARBA00023163"/>
    </source>
</evidence>
<dbReference type="RefSeq" id="WP_036199387.1">
    <property type="nucleotide sequence ID" value="NZ_AVCY01000010.1"/>
</dbReference>
<dbReference type="GO" id="GO:0016987">
    <property type="term" value="F:sigma factor activity"/>
    <property type="evidence" value="ECO:0007669"/>
    <property type="project" value="UniProtKB-KW"/>
</dbReference>
<dbReference type="Gene3D" id="1.10.10.10">
    <property type="entry name" value="Winged helix-like DNA-binding domain superfamily/Winged helix DNA-binding domain"/>
    <property type="match status" value="1"/>
</dbReference>
<dbReference type="Pfam" id="PF04542">
    <property type="entry name" value="Sigma70_r2"/>
    <property type="match status" value="1"/>
</dbReference>
<feature type="domain" description="RNA polymerase sigma-70 region 2" evidence="7">
    <location>
        <begin position="23"/>
        <end position="88"/>
    </location>
</feature>
<evidence type="ECO:0000313" key="9">
    <source>
        <dbReference type="EMBL" id="KGR76312.1"/>
    </source>
</evidence>
<dbReference type="EMBL" id="JPVO01000046">
    <property type="protein sequence ID" value="KGR76312.1"/>
    <property type="molecule type" value="Genomic_DNA"/>
</dbReference>
<dbReference type="Proteomes" id="UP000030408">
    <property type="component" value="Unassembled WGS sequence"/>
</dbReference>
<dbReference type="InterPro" id="IPR039425">
    <property type="entry name" value="RNA_pol_sigma-70-like"/>
</dbReference>
<dbReference type="Gene3D" id="1.10.1740.10">
    <property type="match status" value="1"/>
</dbReference>
<feature type="domain" description="RNA polymerase sigma factor 70 region 4 type 2" evidence="8">
    <location>
        <begin position="116"/>
        <end position="168"/>
    </location>
</feature>